<feature type="region of interest" description="Disordered" evidence="1">
    <location>
        <begin position="1"/>
        <end position="108"/>
    </location>
</feature>
<organism evidence="2 3">
    <name type="scientific">Amblyomma americanum</name>
    <name type="common">Lone star tick</name>
    <dbReference type="NCBI Taxonomy" id="6943"/>
    <lineage>
        <taxon>Eukaryota</taxon>
        <taxon>Metazoa</taxon>
        <taxon>Ecdysozoa</taxon>
        <taxon>Arthropoda</taxon>
        <taxon>Chelicerata</taxon>
        <taxon>Arachnida</taxon>
        <taxon>Acari</taxon>
        <taxon>Parasitiformes</taxon>
        <taxon>Ixodida</taxon>
        <taxon>Ixodoidea</taxon>
        <taxon>Ixodidae</taxon>
        <taxon>Amblyomminae</taxon>
        <taxon>Amblyomma</taxon>
    </lineage>
</organism>
<sequence>MDEADAEEVAKTAGNKASKEASPAPPLEPTTELKEKLVEAPRAQASGADNSASSKETVSDTSNVPVITQSQQHDNMEVGEDGVSNQTAKRPRDDTEGAKGTTEDCSTV</sequence>
<name>A0AAQ4EX57_AMBAM</name>
<dbReference type="Proteomes" id="UP001321473">
    <property type="component" value="Unassembled WGS sequence"/>
</dbReference>
<evidence type="ECO:0000256" key="1">
    <source>
        <dbReference type="SAM" id="MobiDB-lite"/>
    </source>
</evidence>
<evidence type="ECO:0000313" key="3">
    <source>
        <dbReference type="Proteomes" id="UP001321473"/>
    </source>
</evidence>
<dbReference type="AlphaFoldDB" id="A0AAQ4EX57"/>
<proteinExistence type="predicted"/>
<protein>
    <submittedName>
        <fullName evidence="2">Uncharacterized protein</fullName>
    </submittedName>
</protein>
<accession>A0AAQ4EX57</accession>
<dbReference type="EMBL" id="JARKHS020009952">
    <property type="protein sequence ID" value="KAK8779297.1"/>
    <property type="molecule type" value="Genomic_DNA"/>
</dbReference>
<reference evidence="2 3" key="1">
    <citation type="journal article" date="2023" name="Arcadia Sci">
        <title>De novo assembly of a long-read Amblyomma americanum tick genome.</title>
        <authorList>
            <person name="Chou S."/>
            <person name="Poskanzer K.E."/>
            <person name="Rollins M."/>
            <person name="Thuy-Boun P.S."/>
        </authorList>
    </citation>
    <scope>NUCLEOTIDE SEQUENCE [LARGE SCALE GENOMIC DNA]</scope>
    <source>
        <strain evidence="2">F_SG_1</strain>
        <tissue evidence="2">Salivary glands</tissue>
    </source>
</reference>
<feature type="compositionally biased region" description="Polar residues" evidence="1">
    <location>
        <begin position="47"/>
        <end position="73"/>
    </location>
</feature>
<evidence type="ECO:0000313" key="2">
    <source>
        <dbReference type="EMBL" id="KAK8779297.1"/>
    </source>
</evidence>
<keyword evidence="3" id="KW-1185">Reference proteome</keyword>
<gene>
    <name evidence="2" type="ORF">V5799_019364</name>
</gene>
<comment type="caution">
    <text evidence="2">The sequence shown here is derived from an EMBL/GenBank/DDBJ whole genome shotgun (WGS) entry which is preliminary data.</text>
</comment>